<reference evidence="1" key="1">
    <citation type="journal article" date="2018" name="Nat. Plants">
        <title>Whole-genome landscape of Medicago truncatula symbiotic genes.</title>
        <authorList>
            <person name="Pecrix Y."/>
            <person name="Gamas P."/>
            <person name="Carrere S."/>
        </authorList>
    </citation>
    <scope>NUCLEOTIDE SEQUENCE</scope>
    <source>
        <tissue evidence="1">Leaves</tissue>
    </source>
</reference>
<proteinExistence type="predicted"/>
<dbReference type="AlphaFoldDB" id="A0A396JQS1"/>
<gene>
    <name evidence="1" type="ORF">MtrunA17_Chr1g0167431</name>
</gene>
<evidence type="ECO:0008006" key="2">
    <source>
        <dbReference type="Google" id="ProtNLM"/>
    </source>
</evidence>
<dbReference type="Proteomes" id="UP000265566">
    <property type="component" value="Chromosome 1"/>
</dbReference>
<accession>A0A396JQS1</accession>
<dbReference type="SUPFAM" id="SSF54001">
    <property type="entry name" value="Cysteine proteinases"/>
    <property type="match status" value="1"/>
</dbReference>
<dbReference type="EMBL" id="PSQE01000001">
    <property type="protein sequence ID" value="RHN78575.1"/>
    <property type="molecule type" value="Genomic_DNA"/>
</dbReference>
<dbReference type="Gramene" id="rna2193">
    <property type="protein sequence ID" value="RHN78575.1"/>
    <property type="gene ID" value="gene2193"/>
</dbReference>
<sequence length="112" mass="13370">MERRDALYITKPIACKRFIERLKKFKYMDWKAIDPTSLEYIMTPALIGNPGSHYVCFVVNLKSQKLQFMNSLIGETLHKKMFDVWLKEVEAFVTELYKKRKITMSFQFSTFK</sequence>
<dbReference type="InterPro" id="IPR038765">
    <property type="entry name" value="Papain-like_cys_pep_sf"/>
</dbReference>
<protein>
    <recommendedName>
        <fullName evidence="2">Ulp1 protease family, carboxy-terminal domain protein</fullName>
    </recommendedName>
</protein>
<dbReference type="Gene3D" id="3.40.395.10">
    <property type="entry name" value="Adenoviral Proteinase, Chain A"/>
    <property type="match status" value="1"/>
</dbReference>
<evidence type="ECO:0000313" key="1">
    <source>
        <dbReference type="EMBL" id="RHN78575.1"/>
    </source>
</evidence>
<organism evidence="1">
    <name type="scientific">Medicago truncatula</name>
    <name type="common">Barrel medic</name>
    <name type="synonym">Medicago tribuloides</name>
    <dbReference type="NCBI Taxonomy" id="3880"/>
    <lineage>
        <taxon>Eukaryota</taxon>
        <taxon>Viridiplantae</taxon>
        <taxon>Streptophyta</taxon>
        <taxon>Embryophyta</taxon>
        <taxon>Tracheophyta</taxon>
        <taxon>Spermatophyta</taxon>
        <taxon>Magnoliopsida</taxon>
        <taxon>eudicotyledons</taxon>
        <taxon>Gunneridae</taxon>
        <taxon>Pentapetalae</taxon>
        <taxon>rosids</taxon>
        <taxon>fabids</taxon>
        <taxon>Fabales</taxon>
        <taxon>Fabaceae</taxon>
        <taxon>Papilionoideae</taxon>
        <taxon>50 kb inversion clade</taxon>
        <taxon>NPAAA clade</taxon>
        <taxon>Hologalegina</taxon>
        <taxon>IRL clade</taxon>
        <taxon>Trifolieae</taxon>
        <taxon>Medicago</taxon>
    </lineage>
</organism>
<name>A0A396JQS1_MEDTR</name>
<comment type="caution">
    <text evidence="1">The sequence shown here is derived from an EMBL/GenBank/DDBJ whole genome shotgun (WGS) entry which is preliminary data.</text>
</comment>